<dbReference type="InterPro" id="IPR042099">
    <property type="entry name" value="ANL_N_sf"/>
</dbReference>
<accession>A0A239IUV6</accession>
<evidence type="ECO:0000313" key="1">
    <source>
        <dbReference type="EMBL" id="SDK11361.1"/>
    </source>
</evidence>
<gene>
    <name evidence="1" type="ORF">SAMN05216189_102915</name>
    <name evidence="2" type="ORF">SAMN06295949_11116</name>
</gene>
<dbReference type="RefSeq" id="WP_139210220.1">
    <property type="nucleotide sequence ID" value="NZ_FNEC01000029.1"/>
</dbReference>
<reference evidence="2 3" key="2">
    <citation type="submission" date="2017-06" db="EMBL/GenBank/DDBJ databases">
        <authorList>
            <person name="Varghese N."/>
            <person name="Submissions S."/>
        </authorList>
    </citation>
    <scope>NUCLEOTIDE SEQUENCE [LARGE SCALE GENOMIC DNA]</scope>
    <source>
        <strain evidence="2 3">RLD-1</strain>
    </source>
</reference>
<reference evidence="1 4" key="1">
    <citation type="submission" date="2016-10" db="EMBL/GenBank/DDBJ databases">
        <authorList>
            <person name="de Groot N.N."/>
        </authorList>
    </citation>
    <scope>NUCLEOTIDE SEQUENCE [LARGE SCALE GENOMIC DNA]</scope>
    <source>
        <strain evidence="1 4">CCM 7361</strain>
    </source>
</reference>
<evidence type="ECO:0000313" key="4">
    <source>
        <dbReference type="Proteomes" id="UP000199693"/>
    </source>
</evidence>
<proteinExistence type="predicted"/>
<dbReference type="Gene3D" id="3.40.50.12780">
    <property type="entry name" value="N-terminal domain of ligase-like"/>
    <property type="match status" value="1"/>
</dbReference>
<keyword evidence="3" id="KW-1185">Reference proteome</keyword>
<organism evidence="1 4">
    <name type="scientific">Pseudomonas delhiensis</name>
    <dbReference type="NCBI Taxonomy" id="366289"/>
    <lineage>
        <taxon>Bacteria</taxon>
        <taxon>Pseudomonadati</taxon>
        <taxon>Pseudomonadota</taxon>
        <taxon>Gammaproteobacteria</taxon>
        <taxon>Pseudomonadales</taxon>
        <taxon>Pseudomonadaceae</taxon>
        <taxon>Pseudomonas</taxon>
    </lineage>
</organism>
<evidence type="ECO:0000313" key="3">
    <source>
        <dbReference type="Proteomes" id="UP000198309"/>
    </source>
</evidence>
<dbReference type="EMBL" id="FNEC01000029">
    <property type="protein sequence ID" value="SDK11361.1"/>
    <property type="molecule type" value="Genomic_DNA"/>
</dbReference>
<protein>
    <submittedName>
        <fullName evidence="1">Uncharacterized protein</fullName>
    </submittedName>
</protein>
<evidence type="ECO:0000313" key="2">
    <source>
        <dbReference type="EMBL" id="SNS97556.1"/>
    </source>
</evidence>
<dbReference type="AlphaFoldDB" id="A0A239IUV6"/>
<dbReference type="EMBL" id="FZPC01000011">
    <property type="protein sequence ID" value="SNS97556.1"/>
    <property type="molecule type" value="Genomic_DNA"/>
</dbReference>
<sequence>MEVAHAEMRLELLCETVRFSAEKTLFYSNLKSVKIRSLSDLESIPLISKIDISKSGASMLTCRPDVGSINISSGTTWGDYLDASTLGGELKLKNLAEPAFVYRSPEEDDLCRQLTISNLSAGLTLRIDNGTHGARHYKHAKEISFPLQKPFHYAAIKKIIRDSPKIFGESITGVCGPSNQLKNLAAMQDLAKEKIFSPFGGPDYLIGYGSFVTSKWRKLLGETYLTELTDAYAISEILGSGSPQCNICKAYHVQPWVIPEIINPLTGLRALSDSGELVLTCLLPFSRVQPIIRYRTGDIVRVRKCAIDFSFLPCGKTGDSVFSKDGQLVIGGYELLERLDSIEQINKWHTPNQKMLGIPSSYGPPKIQVMRELTSAKKSHNDQAKPGIRIELSKNHKNDKSLRDLIKGIINSDGHSEEIFVDFGEIDESTVRMPKQ</sequence>
<dbReference type="Proteomes" id="UP000198309">
    <property type="component" value="Unassembled WGS sequence"/>
</dbReference>
<name>A0A239IUV6_9PSED</name>
<dbReference type="Proteomes" id="UP000199693">
    <property type="component" value="Unassembled WGS sequence"/>
</dbReference>